<dbReference type="EMBL" id="CP003219">
    <property type="protein sequence ID" value="AEW95185.1"/>
    <property type="molecule type" value="Genomic_DNA"/>
</dbReference>
<accession>G8WPK3</accession>
<reference evidence="2" key="1">
    <citation type="submission" date="2011-12" db="EMBL/GenBank/DDBJ databases">
        <title>Complete genome sequence of Streptomyces cattleya strain DSM 46488.</title>
        <authorList>
            <person name="Ou H.-Y."/>
            <person name="Li P."/>
            <person name="Zhao C."/>
            <person name="O'Hagan D."/>
            <person name="Deng Z."/>
        </authorList>
    </citation>
    <scope>NUCLEOTIDE SEQUENCE [LARGE SCALE GENOMIC DNA]</scope>
    <source>
        <strain evidence="2">ATCC 35852 / DSM 46488 / JCM 4925 / NBRC 14057 / NRRL 8057</strain>
    </source>
</reference>
<dbReference type="AlphaFoldDB" id="G8WPK3"/>
<dbReference type="STRING" id="1003195.SCATT_28140"/>
<dbReference type="HOGENOM" id="CLU_2958691_0_0_11"/>
<proteinExistence type="predicted"/>
<organism evidence="1 2">
    <name type="scientific">Streptantibioticus cattleyicolor (strain ATCC 35852 / DSM 46488 / JCM 4925 / NBRC 14057 / NRRL 8057)</name>
    <name type="common">Streptomyces cattleya</name>
    <dbReference type="NCBI Taxonomy" id="1003195"/>
    <lineage>
        <taxon>Bacteria</taxon>
        <taxon>Bacillati</taxon>
        <taxon>Actinomycetota</taxon>
        <taxon>Actinomycetes</taxon>
        <taxon>Kitasatosporales</taxon>
        <taxon>Streptomycetaceae</taxon>
        <taxon>Streptantibioticus</taxon>
    </lineage>
</organism>
<evidence type="ECO:0000313" key="1">
    <source>
        <dbReference type="EMBL" id="AEW95185.1"/>
    </source>
</evidence>
<gene>
    <name evidence="1" type="ordered locus">SCATT_28140</name>
</gene>
<evidence type="ECO:0000313" key="2">
    <source>
        <dbReference type="Proteomes" id="UP000007842"/>
    </source>
</evidence>
<dbReference type="KEGG" id="scy:SCATT_28140"/>
<sequence length="59" mass="6334">MDPGLTAFTRIPCGPSSRASEDTMWSCAALLAPYCAWGPGFHPEIEDTTTIDPPPAARR</sequence>
<protein>
    <submittedName>
        <fullName evidence="1">Uncharacterized protein</fullName>
    </submittedName>
</protein>
<dbReference type="Proteomes" id="UP000007842">
    <property type="component" value="Chromosome"/>
</dbReference>
<name>G8WPK3_STREN</name>
<keyword evidence="2" id="KW-1185">Reference proteome</keyword>